<feature type="transmembrane region" description="Helical" evidence="1">
    <location>
        <begin position="6"/>
        <end position="30"/>
    </location>
</feature>
<keyword evidence="3" id="KW-1185">Reference proteome</keyword>
<evidence type="ECO:0000313" key="3">
    <source>
        <dbReference type="Proteomes" id="UP000294802"/>
    </source>
</evidence>
<dbReference type="RefSeq" id="WP_133444498.1">
    <property type="nucleotide sequence ID" value="NZ_SCWB01000019.1"/>
</dbReference>
<dbReference type="InterPro" id="IPR017259">
    <property type="entry name" value="UCP037672"/>
</dbReference>
<keyword evidence="1" id="KW-0812">Transmembrane</keyword>
<dbReference type="EMBL" id="SCWB01000019">
    <property type="protein sequence ID" value="TDM06992.1"/>
    <property type="molecule type" value="Genomic_DNA"/>
</dbReference>
<reference evidence="2 3" key="1">
    <citation type="submission" date="2019-01" db="EMBL/GenBank/DDBJ databases">
        <title>Draft genome sequences of the type strains of six Macrococcus species.</title>
        <authorList>
            <person name="Mazhar S."/>
            <person name="Altermann E."/>
            <person name="Hill C."/>
            <person name="Mcauliffe O."/>
        </authorList>
    </citation>
    <scope>NUCLEOTIDE SEQUENCE [LARGE SCALE GENOMIC DNA]</scope>
    <source>
        <strain evidence="2 3">CCM4815</strain>
    </source>
</reference>
<accession>A0A4R6BSD1</accession>
<comment type="caution">
    <text evidence="2">The sequence shown here is derived from an EMBL/GenBank/DDBJ whole genome shotgun (WGS) entry which is preliminary data.</text>
</comment>
<proteinExistence type="predicted"/>
<evidence type="ECO:0000313" key="2">
    <source>
        <dbReference type="EMBL" id="TDM06992.1"/>
    </source>
</evidence>
<evidence type="ECO:0000256" key="1">
    <source>
        <dbReference type="SAM" id="Phobius"/>
    </source>
</evidence>
<sequence length="104" mass="11867">MPLIVLIIILLFLVPLAIMFSMGKGAMLISGYSTMSKEKQSQYDEKKLCQGMSRFLYVVIALMIALYLVDNFGPNWGLYVLFAIIFFGAVGFNIYLFKSRTYKK</sequence>
<name>A0A4R6BSD1_9STAP</name>
<organism evidence="2 3">
    <name type="scientific">Macrococcus lamae</name>
    <dbReference type="NCBI Taxonomy" id="198484"/>
    <lineage>
        <taxon>Bacteria</taxon>
        <taxon>Bacillati</taxon>
        <taxon>Bacillota</taxon>
        <taxon>Bacilli</taxon>
        <taxon>Bacillales</taxon>
        <taxon>Staphylococcaceae</taxon>
        <taxon>Macrococcus</taxon>
    </lineage>
</organism>
<dbReference type="Pfam" id="PF12650">
    <property type="entry name" value="DUF3784"/>
    <property type="match status" value="1"/>
</dbReference>
<dbReference type="Proteomes" id="UP000294802">
    <property type="component" value="Unassembled WGS sequence"/>
</dbReference>
<feature type="transmembrane region" description="Helical" evidence="1">
    <location>
        <begin position="51"/>
        <end position="70"/>
    </location>
</feature>
<dbReference type="AlphaFoldDB" id="A0A4R6BSD1"/>
<protein>
    <submittedName>
        <fullName evidence="2">DUF3784 domain-containing protein</fullName>
    </submittedName>
</protein>
<keyword evidence="1" id="KW-0472">Membrane</keyword>
<feature type="transmembrane region" description="Helical" evidence="1">
    <location>
        <begin position="76"/>
        <end position="97"/>
    </location>
</feature>
<gene>
    <name evidence="2" type="ORF">ERX29_09785</name>
</gene>
<keyword evidence="1" id="KW-1133">Transmembrane helix</keyword>
<dbReference type="OrthoDB" id="2082701at2"/>